<dbReference type="GO" id="GO:0006189">
    <property type="term" value="P:'de novo' IMP biosynthetic process"/>
    <property type="evidence" value="ECO:0007669"/>
    <property type="project" value="InterPro"/>
</dbReference>
<feature type="domain" description="PurE" evidence="1">
    <location>
        <begin position="132"/>
        <end position="264"/>
    </location>
</feature>
<dbReference type="PANTHER" id="PTHR43064">
    <property type="entry name" value="PHOSPHORIBOSYLAMINOIMIDAZOLE CARBOXYLASE-RELATED"/>
    <property type="match status" value="1"/>
</dbReference>
<dbReference type="Proteomes" id="UP000003295">
    <property type="component" value="Unassembled WGS sequence"/>
</dbReference>
<dbReference type="AlphaFoldDB" id="C4FAM6"/>
<evidence type="ECO:0000259" key="1">
    <source>
        <dbReference type="SMART" id="SM01001"/>
    </source>
</evidence>
<dbReference type="Gene3D" id="3.40.50.1970">
    <property type="match status" value="1"/>
</dbReference>
<reference evidence="2 3" key="1">
    <citation type="submission" date="2009-04" db="EMBL/GenBank/DDBJ databases">
        <authorList>
            <person name="Weinstock G."/>
            <person name="Sodergren E."/>
            <person name="Clifton S."/>
            <person name="Fulton L."/>
            <person name="Fulton B."/>
            <person name="Courtney L."/>
            <person name="Fronick C."/>
            <person name="Harrison M."/>
            <person name="Strong C."/>
            <person name="Farmer C."/>
            <person name="Delahaunty K."/>
            <person name="Markovic C."/>
            <person name="Hall O."/>
            <person name="Minx P."/>
            <person name="Tomlinson C."/>
            <person name="Mitreva M."/>
            <person name="Nelson J."/>
            <person name="Hou S."/>
            <person name="Wollam A."/>
            <person name="Pepin K.H."/>
            <person name="Johnson M."/>
            <person name="Bhonagiri V."/>
            <person name="Nash W.E."/>
            <person name="Warren W."/>
            <person name="Chinwalla A."/>
            <person name="Mardis E.R."/>
            <person name="Wilson R.K."/>
        </authorList>
    </citation>
    <scope>NUCLEOTIDE SEQUENCE [LARGE SCALE GENOMIC DNA]</scope>
    <source>
        <strain evidence="2 3">DSM 13280</strain>
    </source>
</reference>
<dbReference type="Pfam" id="PF00731">
    <property type="entry name" value="AIRC"/>
    <property type="match status" value="1"/>
</dbReference>
<dbReference type="eggNOG" id="COG1691">
    <property type="taxonomic scope" value="Bacteria"/>
</dbReference>
<dbReference type="NCBIfam" id="NF033503">
    <property type="entry name" value="LarB"/>
    <property type="match status" value="1"/>
</dbReference>
<dbReference type="EMBL" id="ABXH02000019">
    <property type="protein sequence ID" value="EEP44160.1"/>
    <property type="molecule type" value="Genomic_DNA"/>
</dbReference>
<dbReference type="PANTHER" id="PTHR43064:SF1">
    <property type="entry name" value="SLL1489 PROTEIN"/>
    <property type="match status" value="1"/>
</dbReference>
<dbReference type="InterPro" id="IPR000031">
    <property type="entry name" value="PurE_dom"/>
</dbReference>
<dbReference type="InterPro" id="IPR039476">
    <property type="entry name" value="P2CMN_synthase_LarB"/>
</dbReference>
<evidence type="ECO:0000313" key="2">
    <source>
        <dbReference type="EMBL" id="EEP44160.1"/>
    </source>
</evidence>
<organism evidence="2 3">
    <name type="scientific">Collinsella intestinalis DSM 13280</name>
    <dbReference type="NCBI Taxonomy" id="521003"/>
    <lineage>
        <taxon>Bacteria</taxon>
        <taxon>Bacillati</taxon>
        <taxon>Actinomycetota</taxon>
        <taxon>Coriobacteriia</taxon>
        <taxon>Coriobacteriales</taxon>
        <taxon>Coriobacteriaceae</taxon>
        <taxon>Collinsella</taxon>
    </lineage>
</organism>
<dbReference type="SUPFAM" id="SSF52255">
    <property type="entry name" value="N5-CAIR mutase (phosphoribosylaminoimidazole carboxylase, PurE)"/>
    <property type="match status" value="1"/>
</dbReference>
<comment type="caution">
    <text evidence="2">The sequence shown here is derived from an EMBL/GenBank/DDBJ whole genome shotgun (WGS) entry which is preliminary data.</text>
</comment>
<dbReference type="STRING" id="521003.COLINT_03121"/>
<sequence length="266" mass="27382">MEVPSGESKERPMEVHELEALARDVAGGRVAPDELVRRVQAGATTDLGYACVDMQRGLRTGVSEVIYGAGKTAGQIAGIVGAMREGGQERVLITRLDEAKARDLADLGCPFEYVEAARCGVVGGLPEPDGNGEVLVLTAGTSDLPVAEEAAFTARFLGNRVNVVHDVGVAGIHRLLSHAEEISRAQVIIAVAGMEGALPSVVGGLARCPVIAVPTSVGYGANFEGVTALLAMLNSCASGVSVVNIDNGFGAGFQASLINHLPGREA</sequence>
<dbReference type="SMART" id="SM01001">
    <property type="entry name" value="AIRC"/>
    <property type="match status" value="1"/>
</dbReference>
<accession>C4FAM6</accession>
<protein>
    <recommendedName>
        <fullName evidence="1">PurE domain-containing protein</fullName>
    </recommendedName>
</protein>
<name>C4FAM6_9ACTN</name>
<gene>
    <name evidence="2" type="ORF">COLINT_03121</name>
</gene>
<dbReference type="GO" id="GO:0016787">
    <property type="term" value="F:hydrolase activity"/>
    <property type="evidence" value="ECO:0007669"/>
    <property type="project" value="InterPro"/>
</dbReference>
<proteinExistence type="predicted"/>
<evidence type="ECO:0000313" key="3">
    <source>
        <dbReference type="Proteomes" id="UP000003295"/>
    </source>
</evidence>
<dbReference type="HOGENOM" id="CLU_065705_0_0_11"/>